<accession>A0ABW9IZ57</accession>
<organism evidence="3 4">
    <name type="scientific">Streptomyces galilaeus</name>
    <dbReference type="NCBI Taxonomy" id="33899"/>
    <lineage>
        <taxon>Bacteria</taxon>
        <taxon>Bacillati</taxon>
        <taxon>Actinomycetota</taxon>
        <taxon>Actinomycetes</taxon>
        <taxon>Kitasatosporales</taxon>
        <taxon>Streptomycetaceae</taxon>
        <taxon>Streptomyces</taxon>
    </lineage>
</organism>
<proteinExistence type="predicted"/>
<evidence type="ECO:0000256" key="1">
    <source>
        <dbReference type="SAM" id="MobiDB-lite"/>
    </source>
</evidence>
<keyword evidence="4" id="KW-1185">Reference proteome</keyword>
<protein>
    <submittedName>
        <fullName evidence="3">Terminase TerL endonuclease subunit</fullName>
    </submittedName>
</protein>
<dbReference type="RefSeq" id="WP_409097912.1">
    <property type="nucleotide sequence ID" value="NZ_JBJVNE010000216.1"/>
</dbReference>
<dbReference type="GO" id="GO:0004519">
    <property type="term" value="F:endonuclease activity"/>
    <property type="evidence" value="ECO:0007669"/>
    <property type="project" value="UniProtKB-KW"/>
</dbReference>
<feature type="domain" description="Terminase large subunit-like endonuclease" evidence="2">
    <location>
        <begin position="3"/>
        <end position="85"/>
    </location>
</feature>
<dbReference type="InterPro" id="IPR046462">
    <property type="entry name" value="TerL_nuclease"/>
</dbReference>
<keyword evidence="3" id="KW-0378">Hydrolase</keyword>
<comment type="caution">
    <text evidence="3">The sequence shown here is derived from an EMBL/GenBank/DDBJ whole genome shotgun (WGS) entry which is preliminary data.</text>
</comment>
<keyword evidence="3" id="KW-0540">Nuclease</keyword>
<evidence type="ECO:0000313" key="4">
    <source>
        <dbReference type="Proteomes" id="UP001631993"/>
    </source>
</evidence>
<dbReference type="EMBL" id="JBJVNE010000216">
    <property type="protein sequence ID" value="MFM9653693.1"/>
    <property type="molecule type" value="Genomic_DNA"/>
</dbReference>
<feature type="region of interest" description="Disordered" evidence="1">
    <location>
        <begin position="67"/>
        <end position="94"/>
    </location>
</feature>
<evidence type="ECO:0000259" key="2">
    <source>
        <dbReference type="Pfam" id="PF20441"/>
    </source>
</evidence>
<keyword evidence="3" id="KW-0255">Endonuclease</keyword>
<feature type="compositionally biased region" description="Basic and acidic residues" evidence="1">
    <location>
        <begin position="68"/>
        <end position="94"/>
    </location>
</feature>
<dbReference type="Proteomes" id="UP001631993">
    <property type="component" value="Unassembled WGS sequence"/>
</dbReference>
<sequence>FRIVDITYDKWSGEPVRQEIVKRTRLTLVESDTTFLRMTGPMTEFMRRLKADELQHFGNPVATWMADNVEKKSPRDDPDRLRPVKPDRDKTGIR</sequence>
<gene>
    <name evidence="3" type="ORF">ACKI1S_47550</name>
</gene>
<reference evidence="3 4" key="1">
    <citation type="submission" date="2024-12" db="EMBL/GenBank/DDBJ databases">
        <title>Forecasting of Potato common scab and diversities of Pathogenic streptomyces spp. in china.</title>
        <authorList>
            <person name="Handique U."/>
            <person name="Wu J."/>
        </authorList>
    </citation>
    <scope>NUCLEOTIDE SEQUENCE [LARGE SCALE GENOMIC DNA]</scope>
    <source>
        <strain evidence="3 4">ZRIMU1585</strain>
    </source>
</reference>
<dbReference type="Pfam" id="PF20441">
    <property type="entry name" value="TerL_nuclease"/>
    <property type="match status" value="1"/>
</dbReference>
<feature type="non-terminal residue" evidence="3">
    <location>
        <position position="1"/>
    </location>
</feature>
<feature type="non-terminal residue" evidence="3">
    <location>
        <position position="94"/>
    </location>
</feature>
<name>A0ABW9IZ57_STRGJ</name>
<evidence type="ECO:0000313" key="3">
    <source>
        <dbReference type="EMBL" id="MFM9653693.1"/>
    </source>
</evidence>